<comment type="caution">
    <text evidence="3">The sequence shown here is derived from an EMBL/GenBank/DDBJ whole genome shotgun (WGS) entry which is preliminary data.</text>
</comment>
<dbReference type="PANTHER" id="PTHR48100:SF1">
    <property type="entry name" value="HISTIDINE PHOSPHATASE FAMILY PROTEIN-RELATED"/>
    <property type="match status" value="1"/>
</dbReference>
<organism evidence="3 4">
    <name type="scientific">Enterocloster hominis</name>
    <name type="common">ex Hitch et al. 2024</name>
    <dbReference type="NCBI Taxonomy" id="1917870"/>
    <lineage>
        <taxon>Bacteria</taxon>
        <taxon>Bacillati</taxon>
        <taxon>Bacillota</taxon>
        <taxon>Clostridia</taxon>
        <taxon>Lachnospirales</taxon>
        <taxon>Lachnospiraceae</taxon>
        <taxon>Enterocloster</taxon>
    </lineage>
</organism>
<dbReference type="InterPro" id="IPR029033">
    <property type="entry name" value="His_PPase_superfam"/>
</dbReference>
<dbReference type="GO" id="GO:0016787">
    <property type="term" value="F:hydrolase activity"/>
    <property type="evidence" value="ECO:0007669"/>
    <property type="project" value="UniProtKB-KW"/>
</dbReference>
<dbReference type="PANTHER" id="PTHR48100">
    <property type="entry name" value="BROAD-SPECIFICITY PHOSPHATASE YOR283W-RELATED"/>
    <property type="match status" value="1"/>
</dbReference>
<dbReference type="InterPro" id="IPR050275">
    <property type="entry name" value="PGM_Phosphatase"/>
</dbReference>
<dbReference type="PROSITE" id="PS00175">
    <property type="entry name" value="PG_MUTASE"/>
    <property type="match status" value="1"/>
</dbReference>
<dbReference type="RefSeq" id="WP_008725143.1">
    <property type="nucleotide sequence ID" value="NZ_JBBMFM010000085.1"/>
</dbReference>
<dbReference type="EMBL" id="JBBMFM010000085">
    <property type="protein sequence ID" value="MEQ2427041.1"/>
    <property type="molecule type" value="Genomic_DNA"/>
</dbReference>
<name>A0ABV1D9K1_9FIRM</name>
<dbReference type="SUPFAM" id="SSF53254">
    <property type="entry name" value="Phosphoglycerate mutase-like"/>
    <property type="match status" value="1"/>
</dbReference>
<keyword evidence="1" id="KW-0324">Glycolysis</keyword>
<keyword evidence="4" id="KW-1185">Reference proteome</keyword>
<evidence type="ECO:0000256" key="1">
    <source>
        <dbReference type="ARBA" id="ARBA00023152"/>
    </source>
</evidence>
<dbReference type="InterPro" id="IPR013078">
    <property type="entry name" value="His_Pase_superF_clade-1"/>
</dbReference>
<reference evidence="3 4" key="1">
    <citation type="submission" date="2024-03" db="EMBL/GenBank/DDBJ databases">
        <title>Human intestinal bacterial collection.</title>
        <authorList>
            <person name="Pauvert C."/>
            <person name="Hitch T.C.A."/>
            <person name="Clavel T."/>
        </authorList>
    </citation>
    <scope>NUCLEOTIDE SEQUENCE [LARGE SCALE GENOMIC DNA]</scope>
    <source>
        <strain evidence="3 4">CLA-SR-H021</strain>
    </source>
</reference>
<dbReference type="Proteomes" id="UP001454086">
    <property type="component" value="Unassembled WGS sequence"/>
</dbReference>
<dbReference type="SMART" id="SM00855">
    <property type="entry name" value="PGAM"/>
    <property type="match status" value="1"/>
</dbReference>
<keyword evidence="2" id="KW-0413">Isomerase</keyword>
<keyword evidence="3" id="KW-0378">Hydrolase</keyword>
<accession>A0ABV1D9K1</accession>
<evidence type="ECO:0000313" key="3">
    <source>
        <dbReference type="EMBL" id="MEQ2427041.1"/>
    </source>
</evidence>
<dbReference type="CDD" id="cd07067">
    <property type="entry name" value="HP_PGM_like"/>
    <property type="match status" value="1"/>
</dbReference>
<protein>
    <submittedName>
        <fullName evidence="3">Histidine phosphatase family protein</fullName>
        <ecNumber evidence="3">3.1.3.-</ecNumber>
    </submittedName>
</protein>
<dbReference type="EC" id="3.1.3.-" evidence="3"/>
<gene>
    <name evidence="3" type="ORF">WMQ36_18905</name>
</gene>
<evidence type="ECO:0000313" key="4">
    <source>
        <dbReference type="Proteomes" id="UP001454086"/>
    </source>
</evidence>
<proteinExistence type="predicted"/>
<dbReference type="Gene3D" id="3.40.50.1240">
    <property type="entry name" value="Phosphoglycerate mutase-like"/>
    <property type="match status" value="1"/>
</dbReference>
<evidence type="ECO:0000256" key="2">
    <source>
        <dbReference type="ARBA" id="ARBA00023235"/>
    </source>
</evidence>
<dbReference type="InterPro" id="IPR001345">
    <property type="entry name" value="PG/BPGM_mutase_AS"/>
</dbReference>
<sequence length="206" mass="22623">MKLYIIRHGQTDWNVEGKIQGRQDIPLNETGRRQALALAKGMKSRPVTAVYSSPQKRAMETAKAIAAPLGLTVRAVPQLMEIGYGDWEGRSAEDILTTDRELYESWWQHPATVAPPGGETLNQVDGRCRQAWDMIRAGMDGDTAVVAHGGTLAHFIVHLLEGQPEAKEIVVSNASITTMDYDPASGACRLVDLNDCIHLDRCNKMG</sequence>
<dbReference type="Pfam" id="PF00300">
    <property type="entry name" value="His_Phos_1"/>
    <property type="match status" value="1"/>
</dbReference>